<dbReference type="EMBL" id="CP001791">
    <property type="protein sequence ID" value="ADI00318.1"/>
    <property type="molecule type" value="Genomic_DNA"/>
</dbReference>
<dbReference type="GO" id="GO:0042732">
    <property type="term" value="P:D-xylose metabolic process"/>
    <property type="evidence" value="ECO:0007669"/>
    <property type="project" value="UniProtKB-KW"/>
</dbReference>
<accession>D6XZ33</accession>
<name>D6XZ33_BACIE</name>
<dbReference type="STRING" id="439292.Bsel_2827"/>
<dbReference type="InterPro" id="IPR000835">
    <property type="entry name" value="HTH_MarR-typ"/>
</dbReference>
<sequence>MLIQKWNVQKKGDIDMASYQLEVKQQNKKLILKTVYQLEPISRADLAKVLSLTKATVSNLVDELVQEHYLEQVGLGKSSGGRRPLMLKINEKAGYTISVDIGVNYIRSILTDLKGGIMKKAVETTDTNVYEDTMRYIETMVNNLINDMDDAPFGLVGIGFGVPGLVDSDGTVISTPNLDWQESDIRKRFEAAFDVHVIVENEANAGAFGEKSFGEGISSDHFIYISGGIGIGVGLIFDGVLYRGRNGFTGELGHTIIQMDGLTCSCGKKGCWERYASELYILKEYEKLKGMPWHQLTLEEAVTEAAADEDVRAIFHRAARHFAIGLTNIINSFNPEKIIVGNRLTQAEQYMLPVIEEVIAETAISPIAKGVGIHFNNTDQLATVLGLSAFSIERFFDREFST</sequence>
<dbReference type="PANTHER" id="PTHR18964:SF149">
    <property type="entry name" value="BIFUNCTIONAL UDP-N-ACETYLGLUCOSAMINE 2-EPIMERASE_N-ACETYLMANNOSAMINE KINASE"/>
    <property type="match status" value="1"/>
</dbReference>
<keyword evidence="3" id="KW-0859">Xylose metabolism</keyword>
<keyword evidence="6" id="KW-1185">Reference proteome</keyword>
<comment type="function">
    <text evidence="1">Transcriptional repressor of xylose-utilizing enzymes.</text>
</comment>
<evidence type="ECO:0000256" key="2">
    <source>
        <dbReference type="ARBA" id="ARBA00006479"/>
    </source>
</evidence>
<proteinExistence type="inferred from homology"/>
<evidence type="ECO:0000313" key="6">
    <source>
        <dbReference type="Proteomes" id="UP000000271"/>
    </source>
</evidence>
<dbReference type="SUPFAM" id="SSF46785">
    <property type="entry name" value="Winged helix' DNA-binding domain"/>
    <property type="match status" value="1"/>
</dbReference>
<gene>
    <name evidence="5" type="ordered locus">Bsel_2827</name>
</gene>
<evidence type="ECO:0000256" key="1">
    <source>
        <dbReference type="ARBA" id="ARBA00002486"/>
    </source>
</evidence>
<dbReference type="InterPro" id="IPR036388">
    <property type="entry name" value="WH-like_DNA-bd_sf"/>
</dbReference>
<dbReference type="Pfam" id="PF01047">
    <property type="entry name" value="MarR"/>
    <property type="match status" value="1"/>
</dbReference>
<reference evidence="5" key="1">
    <citation type="submission" date="2009-10" db="EMBL/GenBank/DDBJ databases">
        <title>Complete sequence of Bacillus selenitireducens MLS10.</title>
        <authorList>
            <consortium name="US DOE Joint Genome Institute"/>
            <person name="Lucas S."/>
            <person name="Copeland A."/>
            <person name="Lapidus A."/>
            <person name="Glavina del Rio T."/>
            <person name="Dalin E."/>
            <person name="Tice H."/>
            <person name="Bruce D."/>
            <person name="Goodwin L."/>
            <person name="Pitluck S."/>
            <person name="Sims D."/>
            <person name="Brettin T."/>
            <person name="Detter J.C."/>
            <person name="Han C."/>
            <person name="Larimer F."/>
            <person name="Land M."/>
            <person name="Hauser L."/>
            <person name="Kyrpides N."/>
            <person name="Ovchinnikova G."/>
            <person name="Stolz J."/>
        </authorList>
    </citation>
    <scope>NUCLEOTIDE SEQUENCE [LARGE SCALE GENOMIC DNA]</scope>
    <source>
        <strain evidence="5">MLS10</strain>
    </source>
</reference>
<keyword evidence="3" id="KW-0119">Carbohydrate metabolism</keyword>
<dbReference type="AlphaFoldDB" id="D6XZ33"/>
<comment type="similarity">
    <text evidence="2">Belongs to the ROK (NagC/XylR) family.</text>
</comment>
<evidence type="ECO:0000259" key="4">
    <source>
        <dbReference type="Pfam" id="PF01047"/>
    </source>
</evidence>
<dbReference type="KEGG" id="bse:Bsel_2827"/>
<evidence type="ECO:0000313" key="5">
    <source>
        <dbReference type="EMBL" id="ADI00318.1"/>
    </source>
</evidence>
<dbReference type="Gene3D" id="3.30.420.40">
    <property type="match status" value="2"/>
</dbReference>
<protein>
    <submittedName>
        <fullName evidence="5">ROK family protein</fullName>
    </submittedName>
</protein>
<dbReference type="OrthoDB" id="9810372at2"/>
<organism evidence="5 6">
    <name type="scientific">Bacillus selenitireducens (strain ATCC 700615 / DSM 15326 / MLS10)</name>
    <dbReference type="NCBI Taxonomy" id="439292"/>
    <lineage>
        <taxon>Bacteria</taxon>
        <taxon>Bacillati</taxon>
        <taxon>Bacillota</taxon>
        <taxon>Bacilli</taxon>
        <taxon>Bacillales</taxon>
        <taxon>Bacillaceae</taxon>
        <taxon>Salisediminibacterium</taxon>
    </lineage>
</organism>
<dbReference type="CDD" id="cd24076">
    <property type="entry name" value="ASKHA_ATPase_ROK_BsXylR-like"/>
    <property type="match status" value="1"/>
</dbReference>
<dbReference type="GO" id="GO:0003700">
    <property type="term" value="F:DNA-binding transcription factor activity"/>
    <property type="evidence" value="ECO:0007669"/>
    <property type="project" value="InterPro"/>
</dbReference>
<dbReference type="HOGENOM" id="CLU_036604_13_2_9"/>
<evidence type="ECO:0000256" key="3">
    <source>
        <dbReference type="ARBA" id="ARBA00022629"/>
    </source>
</evidence>
<dbReference type="Gene3D" id="1.10.10.10">
    <property type="entry name" value="Winged helix-like DNA-binding domain superfamily/Winged helix DNA-binding domain"/>
    <property type="match status" value="1"/>
</dbReference>
<dbReference type="PANTHER" id="PTHR18964">
    <property type="entry name" value="ROK (REPRESSOR, ORF, KINASE) FAMILY"/>
    <property type="match status" value="1"/>
</dbReference>
<dbReference type="Proteomes" id="UP000000271">
    <property type="component" value="Chromosome"/>
</dbReference>
<dbReference type="eggNOG" id="COG1940">
    <property type="taxonomic scope" value="Bacteria"/>
</dbReference>
<dbReference type="InterPro" id="IPR000600">
    <property type="entry name" value="ROK"/>
</dbReference>
<dbReference type="SUPFAM" id="SSF53067">
    <property type="entry name" value="Actin-like ATPase domain"/>
    <property type="match status" value="1"/>
</dbReference>
<dbReference type="InterPro" id="IPR043129">
    <property type="entry name" value="ATPase_NBD"/>
</dbReference>
<dbReference type="InterPro" id="IPR036390">
    <property type="entry name" value="WH_DNA-bd_sf"/>
</dbReference>
<feature type="domain" description="HTH marR-type" evidence="4">
    <location>
        <begin position="30"/>
        <end position="70"/>
    </location>
</feature>
<dbReference type="Pfam" id="PF00480">
    <property type="entry name" value="ROK"/>
    <property type="match status" value="1"/>
</dbReference>